<feature type="region of interest" description="Disordered" evidence="1">
    <location>
        <begin position="30"/>
        <end position="78"/>
    </location>
</feature>
<feature type="compositionally biased region" description="Polar residues" evidence="1">
    <location>
        <begin position="56"/>
        <end position="67"/>
    </location>
</feature>
<dbReference type="EnsemblProtists" id="EKX44295">
    <property type="protein sequence ID" value="EKX44295"/>
    <property type="gene ID" value="GUITHDRAFT_153021"/>
</dbReference>
<sequence length="347" mass="36847">MQAETSEVVVELEDPVVNIITETLHSSLTIGDENVENTNSMTESSHGDEYNLQVPPRNSSDMSQNVGHSHGGLNANSPVTTGTPVVVGNPVSMAIAMMDQNCCQQCCSCSCVPNLDLKSRNQARISSIVLAVIVLVQCVGSDVLASKLAMQGSAYPSSPQGSANHTELVLDAPLLYVNGCISSGHPPSRVYMAIAFLFVSAAITLVFTVRYLVLAQGAGLCCAAGHCGKVLTVQMILGLSIFSLILSLPLYTWMLWHLLQDTFQCQTCLAKTLPTYELQSACAAKLSIGSEITGLSSAAGALSVVAILSAARYCVLVPSALHEAMAFKAQGILYAHQVNQYFARRVF</sequence>
<protein>
    <submittedName>
        <fullName evidence="3 4">Uncharacterized protein</fullName>
    </submittedName>
</protein>
<gene>
    <name evidence="3" type="ORF">GUITHDRAFT_153021</name>
</gene>
<keyword evidence="2" id="KW-0812">Transmembrane</keyword>
<dbReference type="KEGG" id="gtt:GUITHDRAFT_153021"/>
<dbReference type="Proteomes" id="UP000011087">
    <property type="component" value="Unassembled WGS sequence"/>
</dbReference>
<reference evidence="5" key="2">
    <citation type="submission" date="2012-11" db="EMBL/GenBank/DDBJ databases">
        <authorList>
            <person name="Kuo A."/>
            <person name="Curtis B.A."/>
            <person name="Tanifuji G."/>
            <person name="Burki F."/>
            <person name="Gruber A."/>
            <person name="Irimia M."/>
            <person name="Maruyama S."/>
            <person name="Arias M.C."/>
            <person name="Ball S.G."/>
            <person name="Gile G.H."/>
            <person name="Hirakawa Y."/>
            <person name="Hopkins J.F."/>
            <person name="Rensing S.A."/>
            <person name="Schmutz J."/>
            <person name="Symeonidi A."/>
            <person name="Elias M."/>
            <person name="Eveleigh R.J."/>
            <person name="Herman E.K."/>
            <person name="Klute M.J."/>
            <person name="Nakayama T."/>
            <person name="Obornik M."/>
            <person name="Reyes-Prieto A."/>
            <person name="Armbrust E.V."/>
            <person name="Aves S.J."/>
            <person name="Beiko R.G."/>
            <person name="Coutinho P."/>
            <person name="Dacks J.B."/>
            <person name="Durnford D.G."/>
            <person name="Fast N.M."/>
            <person name="Green B.R."/>
            <person name="Grisdale C."/>
            <person name="Hempe F."/>
            <person name="Henrissat B."/>
            <person name="Hoppner M.P."/>
            <person name="Ishida K.-I."/>
            <person name="Kim E."/>
            <person name="Koreny L."/>
            <person name="Kroth P.G."/>
            <person name="Liu Y."/>
            <person name="Malik S.-B."/>
            <person name="Maier U.G."/>
            <person name="McRose D."/>
            <person name="Mock T."/>
            <person name="Neilson J.A."/>
            <person name="Onodera N.T."/>
            <person name="Poole A.M."/>
            <person name="Pritham E.J."/>
            <person name="Richards T.A."/>
            <person name="Rocap G."/>
            <person name="Roy S.W."/>
            <person name="Sarai C."/>
            <person name="Schaack S."/>
            <person name="Shirato S."/>
            <person name="Slamovits C.H."/>
            <person name="Spencer D.F."/>
            <person name="Suzuki S."/>
            <person name="Worden A.Z."/>
            <person name="Zauner S."/>
            <person name="Barry K."/>
            <person name="Bell C."/>
            <person name="Bharti A.K."/>
            <person name="Crow J.A."/>
            <person name="Grimwood J."/>
            <person name="Kramer R."/>
            <person name="Lindquist E."/>
            <person name="Lucas S."/>
            <person name="Salamov A."/>
            <person name="McFadden G.I."/>
            <person name="Lane C.E."/>
            <person name="Keeling P.J."/>
            <person name="Gray M.W."/>
            <person name="Grigoriev I.V."/>
            <person name="Archibald J.M."/>
        </authorList>
    </citation>
    <scope>NUCLEOTIDE SEQUENCE</scope>
    <source>
        <strain evidence="5">CCMP2712</strain>
    </source>
</reference>
<proteinExistence type="predicted"/>
<dbReference type="GeneID" id="17300899"/>
<evidence type="ECO:0000256" key="2">
    <source>
        <dbReference type="SAM" id="Phobius"/>
    </source>
</evidence>
<evidence type="ECO:0000313" key="3">
    <source>
        <dbReference type="EMBL" id="EKX44295.1"/>
    </source>
</evidence>
<dbReference type="AlphaFoldDB" id="L1J8B0"/>
<reference evidence="3 5" key="1">
    <citation type="journal article" date="2012" name="Nature">
        <title>Algal genomes reveal evolutionary mosaicism and the fate of nucleomorphs.</title>
        <authorList>
            <consortium name="DOE Joint Genome Institute"/>
            <person name="Curtis B.A."/>
            <person name="Tanifuji G."/>
            <person name="Burki F."/>
            <person name="Gruber A."/>
            <person name="Irimia M."/>
            <person name="Maruyama S."/>
            <person name="Arias M.C."/>
            <person name="Ball S.G."/>
            <person name="Gile G.H."/>
            <person name="Hirakawa Y."/>
            <person name="Hopkins J.F."/>
            <person name="Kuo A."/>
            <person name="Rensing S.A."/>
            <person name="Schmutz J."/>
            <person name="Symeonidi A."/>
            <person name="Elias M."/>
            <person name="Eveleigh R.J."/>
            <person name="Herman E.K."/>
            <person name="Klute M.J."/>
            <person name="Nakayama T."/>
            <person name="Obornik M."/>
            <person name="Reyes-Prieto A."/>
            <person name="Armbrust E.V."/>
            <person name="Aves S.J."/>
            <person name="Beiko R.G."/>
            <person name="Coutinho P."/>
            <person name="Dacks J.B."/>
            <person name="Durnford D.G."/>
            <person name="Fast N.M."/>
            <person name="Green B.R."/>
            <person name="Grisdale C.J."/>
            <person name="Hempel F."/>
            <person name="Henrissat B."/>
            <person name="Hoppner M.P."/>
            <person name="Ishida K."/>
            <person name="Kim E."/>
            <person name="Koreny L."/>
            <person name="Kroth P.G."/>
            <person name="Liu Y."/>
            <person name="Malik S.B."/>
            <person name="Maier U.G."/>
            <person name="McRose D."/>
            <person name="Mock T."/>
            <person name="Neilson J.A."/>
            <person name="Onodera N.T."/>
            <person name="Poole A.M."/>
            <person name="Pritham E.J."/>
            <person name="Richards T.A."/>
            <person name="Rocap G."/>
            <person name="Roy S.W."/>
            <person name="Sarai C."/>
            <person name="Schaack S."/>
            <person name="Shirato S."/>
            <person name="Slamovits C.H."/>
            <person name="Spencer D.F."/>
            <person name="Suzuki S."/>
            <person name="Worden A.Z."/>
            <person name="Zauner S."/>
            <person name="Barry K."/>
            <person name="Bell C."/>
            <person name="Bharti A.K."/>
            <person name="Crow J.A."/>
            <person name="Grimwood J."/>
            <person name="Kramer R."/>
            <person name="Lindquist E."/>
            <person name="Lucas S."/>
            <person name="Salamov A."/>
            <person name="McFadden G.I."/>
            <person name="Lane C.E."/>
            <person name="Keeling P.J."/>
            <person name="Gray M.W."/>
            <person name="Grigoriev I.V."/>
            <person name="Archibald J.M."/>
        </authorList>
    </citation>
    <scope>NUCLEOTIDE SEQUENCE</scope>
    <source>
        <strain evidence="3 5">CCMP2712</strain>
    </source>
</reference>
<accession>L1J8B0</accession>
<keyword evidence="2" id="KW-1133">Transmembrane helix</keyword>
<dbReference type="RefSeq" id="XP_005831275.1">
    <property type="nucleotide sequence ID" value="XM_005831218.1"/>
</dbReference>
<feature type="transmembrane region" description="Helical" evidence="2">
    <location>
        <begin position="235"/>
        <end position="256"/>
    </location>
</feature>
<dbReference type="PaxDb" id="55529-EKX44295"/>
<evidence type="ECO:0000313" key="4">
    <source>
        <dbReference type="EnsemblProtists" id="EKX44295"/>
    </source>
</evidence>
<keyword evidence="2" id="KW-0472">Membrane</keyword>
<feature type="transmembrane region" description="Helical" evidence="2">
    <location>
        <begin position="128"/>
        <end position="150"/>
    </location>
</feature>
<evidence type="ECO:0000313" key="5">
    <source>
        <dbReference type="Proteomes" id="UP000011087"/>
    </source>
</evidence>
<organism evidence="3">
    <name type="scientific">Guillardia theta (strain CCMP2712)</name>
    <name type="common">Cryptophyte</name>
    <dbReference type="NCBI Taxonomy" id="905079"/>
    <lineage>
        <taxon>Eukaryota</taxon>
        <taxon>Cryptophyceae</taxon>
        <taxon>Pyrenomonadales</taxon>
        <taxon>Geminigeraceae</taxon>
        <taxon>Guillardia</taxon>
    </lineage>
</organism>
<dbReference type="HOGENOM" id="CLU_800356_0_0_1"/>
<feature type="transmembrane region" description="Helical" evidence="2">
    <location>
        <begin position="191"/>
        <end position="214"/>
    </location>
</feature>
<name>L1J8B0_GUITC</name>
<reference evidence="4" key="3">
    <citation type="submission" date="2015-06" db="UniProtKB">
        <authorList>
            <consortium name="EnsemblProtists"/>
        </authorList>
    </citation>
    <scope>IDENTIFICATION</scope>
</reference>
<evidence type="ECO:0000256" key="1">
    <source>
        <dbReference type="SAM" id="MobiDB-lite"/>
    </source>
</evidence>
<dbReference type="EMBL" id="JH993005">
    <property type="protein sequence ID" value="EKX44295.1"/>
    <property type="molecule type" value="Genomic_DNA"/>
</dbReference>
<keyword evidence="5" id="KW-1185">Reference proteome</keyword>